<comment type="caution">
    <text evidence="2">The sequence shown here is derived from an EMBL/GenBank/DDBJ whole genome shotgun (WGS) entry which is preliminary data.</text>
</comment>
<dbReference type="Pfam" id="PF14417">
    <property type="entry name" value="MEDS"/>
    <property type="match status" value="1"/>
</dbReference>
<sequence>MFGWIFRAVSQDALAPVKKLGDNAANRPRRKRVTFLANMLQCVTERTRTKRGIAMTKNPPGPMAHAQHYGACYATRGERDGLAQSFLREGLLRGEQILCLVSNVDEAASIFLNPRGPGGICQPRKHQVVFRRAESFYLSDGAFDPDRVLSLFMSCVRSALEIGFAGVRVISDASWLLEHPLGAHEVVDYEHRVNKVAKGVPCSALCLYPRQVLPKPFLAYVFLTHPYIFRKGRCFFNPHYEDFDVLLEAPSPTDIYHSLFKALVPVGH</sequence>
<organism evidence="2">
    <name type="scientific">Desulfacinum infernum</name>
    <dbReference type="NCBI Taxonomy" id="35837"/>
    <lineage>
        <taxon>Bacteria</taxon>
        <taxon>Pseudomonadati</taxon>
        <taxon>Thermodesulfobacteriota</taxon>
        <taxon>Syntrophobacteria</taxon>
        <taxon>Syntrophobacterales</taxon>
        <taxon>Syntrophobacteraceae</taxon>
        <taxon>Desulfacinum</taxon>
    </lineage>
</organism>
<reference evidence="2" key="1">
    <citation type="journal article" date="2020" name="mSystems">
        <title>Genome- and Community-Level Interaction Insights into Carbon Utilization and Element Cycling Functions of Hydrothermarchaeota in Hydrothermal Sediment.</title>
        <authorList>
            <person name="Zhou Z."/>
            <person name="Liu Y."/>
            <person name="Xu W."/>
            <person name="Pan J."/>
            <person name="Luo Z.H."/>
            <person name="Li M."/>
        </authorList>
    </citation>
    <scope>NUCLEOTIDE SEQUENCE [LARGE SCALE GENOMIC DNA]</scope>
    <source>
        <strain evidence="2">SpSt-456</strain>
    </source>
</reference>
<evidence type="ECO:0000313" key="2">
    <source>
        <dbReference type="EMBL" id="HFK96177.1"/>
    </source>
</evidence>
<dbReference type="AlphaFoldDB" id="A0A832A1Y4"/>
<dbReference type="EMBL" id="DSTK01000009">
    <property type="protein sequence ID" value="HFK96177.1"/>
    <property type="molecule type" value="Genomic_DNA"/>
</dbReference>
<protein>
    <recommendedName>
        <fullName evidence="1">MEDS domain-containing protein</fullName>
    </recommendedName>
</protein>
<name>A0A832A1Y4_9BACT</name>
<dbReference type="InterPro" id="IPR025847">
    <property type="entry name" value="MEDS_domain"/>
</dbReference>
<proteinExistence type="predicted"/>
<accession>A0A832A1Y4</accession>
<feature type="domain" description="MEDS" evidence="1">
    <location>
        <begin position="68"/>
        <end position="226"/>
    </location>
</feature>
<evidence type="ECO:0000259" key="1">
    <source>
        <dbReference type="Pfam" id="PF14417"/>
    </source>
</evidence>
<gene>
    <name evidence="2" type="ORF">ENS06_02495</name>
</gene>